<keyword evidence="4" id="KW-0863">Zinc-finger</keyword>
<feature type="compositionally biased region" description="Basic and acidic residues" evidence="8">
    <location>
        <begin position="289"/>
        <end position="299"/>
    </location>
</feature>
<reference evidence="9" key="1">
    <citation type="journal article" date="2012" name="Nature">
        <title>The oyster genome reveals stress adaptation and complexity of shell formation.</title>
        <authorList>
            <person name="Zhang G."/>
            <person name="Fang X."/>
            <person name="Guo X."/>
            <person name="Li L."/>
            <person name="Luo R."/>
            <person name="Xu F."/>
            <person name="Yang P."/>
            <person name="Zhang L."/>
            <person name="Wang X."/>
            <person name="Qi H."/>
            <person name="Xiong Z."/>
            <person name="Que H."/>
            <person name="Xie Y."/>
            <person name="Holland P.W."/>
            <person name="Paps J."/>
            <person name="Zhu Y."/>
            <person name="Wu F."/>
            <person name="Chen Y."/>
            <person name="Wang J."/>
            <person name="Peng C."/>
            <person name="Meng J."/>
            <person name="Yang L."/>
            <person name="Liu J."/>
            <person name="Wen B."/>
            <person name="Zhang N."/>
            <person name="Huang Z."/>
            <person name="Zhu Q."/>
            <person name="Feng Y."/>
            <person name="Mount A."/>
            <person name="Hedgecock D."/>
            <person name="Xu Z."/>
            <person name="Liu Y."/>
            <person name="Domazet-Loso T."/>
            <person name="Du Y."/>
            <person name="Sun X."/>
            <person name="Zhang S."/>
            <person name="Liu B."/>
            <person name="Cheng P."/>
            <person name="Jiang X."/>
            <person name="Li J."/>
            <person name="Fan D."/>
            <person name="Wang W."/>
            <person name="Fu W."/>
            <person name="Wang T."/>
            <person name="Wang B."/>
            <person name="Zhang J."/>
            <person name="Peng Z."/>
            <person name="Li Y."/>
            <person name="Li N."/>
            <person name="Wang J."/>
            <person name="Chen M."/>
            <person name="He Y."/>
            <person name="Tan F."/>
            <person name="Song X."/>
            <person name="Zheng Q."/>
            <person name="Huang R."/>
            <person name="Yang H."/>
            <person name="Du X."/>
            <person name="Chen L."/>
            <person name="Yang M."/>
            <person name="Gaffney P.M."/>
            <person name="Wang S."/>
            <person name="Luo L."/>
            <person name="She Z."/>
            <person name="Ming Y."/>
            <person name="Huang W."/>
            <person name="Zhang S."/>
            <person name="Huang B."/>
            <person name="Zhang Y."/>
            <person name="Qu T."/>
            <person name="Ni P."/>
            <person name="Miao G."/>
            <person name="Wang J."/>
            <person name="Wang Q."/>
            <person name="Steinberg C.E."/>
            <person name="Wang H."/>
            <person name="Li N."/>
            <person name="Qian L."/>
            <person name="Zhang G."/>
            <person name="Li Y."/>
            <person name="Yang H."/>
            <person name="Liu X."/>
            <person name="Wang J."/>
            <person name="Yin Y."/>
            <person name="Wang J."/>
        </authorList>
    </citation>
    <scope>NUCLEOTIDE SEQUENCE [LARGE SCALE GENOMIC DNA]</scope>
    <source>
        <strain evidence="9">05x7-T-G4-1.051#20</strain>
    </source>
</reference>
<keyword evidence="6 7" id="KW-0175">Coiled coil</keyword>
<dbReference type="GO" id="GO:0070530">
    <property type="term" value="F:K63-linked polyubiquitin modification-dependent protein binding"/>
    <property type="evidence" value="ECO:0007669"/>
    <property type="project" value="InterPro"/>
</dbReference>
<organism evidence="9">
    <name type="scientific">Magallana gigas</name>
    <name type="common">Pacific oyster</name>
    <name type="synonym">Crassostrea gigas</name>
    <dbReference type="NCBI Taxonomy" id="29159"/>
    <lineage>
        <taxon>Eukaryota</taxon>
        <taxon>Metazoa</taxon>
        <taxon>Spiralia</taxon>
        <taxon>Lophotrochozoa</taxon>
        <taxon>Mollusca</taxon>
        <taxon>Bivalvia</taxon>
        <taxon>Autobranchia</taxon>
        <taxon>Pteriomorphia</taxon>
        <taxon>Ostreida</taxon>
        <taxon>Ostreoidea</taxon>
        <taxon>Ostreidae</taxon>
        <taxon>Magallana</taxon>
    </lineage>
</organism>
<feature type="region of interest" description="Disordered" evidence="8">
    <location>
        <begin position="515"/>
        <end position="544"/>
    </location>
</feature>
<evidence type="ECO:0000256" key="6">
    <source>
        <dbReference type="ARBA" id="ARBA00023054"/>
    </source>
</evidence>
<feature type="compositionally biased region" description="Low complexity" evidence="8">
    <location>
        <begin position="48"/>
        <end position="61"/>
    </location>
</feature>
<dbReference type="InParanoid" id="K1R4H5"/>
<evidence type="ECO:0000256" key="7">
    <source>
        <dbReference type="SAM" id="Coils"/>
    </source>
</evidence>
<dbReference type="GO" id="GO:0005737">
    <property type="term" value="C:cytoplasm"/>
    <property type="evidence" value="ECO:0007669"/>
    <property type="project" value="UniProtKB-SubCell"/>
</dbReference>
<evidence type="ECO:0000256" key="2">
    <source>
        <dbReference type="ARBA" id="ARBA00022490"/>
    </source>
</evidence>
<feature type="region of interest" description="Disordered" evidence="8">
    <location>
        <begin position="38"/>
        <end position="62"/>
    </location>
</feature>
<feature type="coiled-coil region" evidence="7">
    <location>
        <begin position="96"/>
        <end position="130"/>
    </location>
</feature>
<feature type="compositionally biased region" description="Basic and acidic residues" evidence="8">
    <location>
        <begin position="579"/>
        <end position="591"/>
    </location>
</feature>
<dbReference type="InterPro" id="IPR038926">
    <property type="entry name" value="CEP55"/>
</dbReference>
<dbReference type="InterPro" id="IPR034735">
    <property type="entry name" value="NEMO_ZF"/>
</dbReference>
<dbReference type="AlphaFoldDB" id="K1R4H5"/>
<keyword evidence="5" id="KW-0862">Zinc</keyword>
<evidence type="ECO:0000256" key="1">
    <source>
        <dbReference type="ARBA" id="ARBA00004496"/>
    </source>
</evidence>
<dbReference type="GO" id="GO:0051896">
    <property type="term" value="P:regulation of phosphatidylinositol 3-kinase/protein kinase B signal transduction"/>
    <property type="evidence" value="ECO:0007669"/>
    <property type="project" value="InterPro"/>
</dbReference>
<feature type="compositionally biased region" description="Acidic residues" evidence="8">
    <location>
        <begin position="604"/>
        <end position="613"/>
    </location>
</feature>
<feature type="region of interest" description="Disordered" evidence="8">
    <location>
        <begin position="563"/>
        <end position="622"/>
    </location>
</feature>
<keyword evidence="3" id="KW-0479">Metal-binding</keyword>
<evidence type="ECO:0000313" key="9">
    <source>
        <dbReference type="EMBL" id="EKC38434.1"/>
    </source>
</evidence>
<dbReference type="GO" id="GO:0008270">
    <property type="term" value="F:zinc ion binding"/>
    <property type="evidence" value="ECO:0007669"/>
    <property type="project" value="UniProtKB-KW"/>
</dbReference>
<comment type="subcellular location">
    <subcellularLocation>
        <location evidence="1">Cytoplasm</location>
    </subcellularLocation>
</comment>
<feature type="coiled-coil region" evidence="7">
    <location>
        <begin position="181"/>
        <end position="240"/>
    </location>
</feature>
<dbReference type="PANTHER" id="PTHR31838:SF1">
    <property type="entry name" value="CENTROSOMAL PROTEIN OF 55 KDA"/>
    <property type="match status" value="1"/>
</dbReference>
<evidence type="ECO:0000256" key="5">
    <source>
        <dbReference type="ARBA" id="ARBA00022833"/>
    </source>
</evidence>
<proteinExistence type="predicted"/>
<dbReference type="HOGENOM" id="CLU_473474_0_0_1"/>
<evidence type="ECO:0000256" key="4">
    <source>
        <dbReference type="ARBA" id="ARBA00022771"/>
    </source>
</evidence>
<protein>
    <submittedName>
        <fullName evidence="9">TNFAIP3-interacting protein 2</fullName>
    </submittedName>
</protein>
<dbReference type="Gene3D" id="1.20.5.990">
    <property type="entry name" value="Nemo cc2-lz domain - 1d5 darpin complex"/>
    <property type="match status" value="1"/>
</dbReference>
<name>K1R4H5_MAGGI</name>
<feature type="region of interest" description="Disordered" evidence="8">
    <location>
        <begin position="274"/>
        <end position="299"/>
    </location>
</feature>
<dbReference type="PANTHER" id="PTHR31838">
    <property type="entry name" value="CENTROSOMAL PROTEIN OF 55 KDA"/>
    <property type="match status" value="1"/>
</dbReference>
<accession>K1R4H5</accession>
<feature type="coiled-coil region" evidence="7">
    <location>
        <begin position="318"/>
        <end position="393"/>
    </location>
</feature>
<gene>
    <name evidence="9" type="ORF">CGI_10011188</name>
</gene>
<keyword evidence="2" id="KW-0963">Cytoplasm</keyword>
<evidence type="ECO:0000256" key="3">
    <source>
        <dbReference type="ARBA" id="ARBA00022723"/>
    </source>
</evidence>
<feature type="compositionally biased region" description="Polar residues" evidence="8">
    <location>
        <begin position="563"/>
        <end position="577"/>
    </location>
</feature>
<dbReference type="EMBL" id="JH818828">
    <property type="protein sequence ID" value="EKC38434.1"/>
    <property type="molecule type" value="Genomic_DNA"/>
</dbReference>
<dbReference type="GO" id="GO:0000281">
    <property type="term" value="P:mitotic cytokinesis"/>
    <property type="evidence" value="ECO:0007669"/>
    <property type="project" value="InterPro"/>
</dbReference>
<sequence>MLHEDKNGHLTFKMTDVGFGEFSGDCGTVGMSTKMTREKSMATEMTRSNSSESALSSQQSLEQERDCYKEKVDHMKLLLKQCQTELHTYKIRHGGVETFSRLLQETKQENSSLNKKLKTLETIVRNLQSRLINHGLSASLSLEESDDFIPGTSKQVLENLTRENSRLKQLLRTSPSDPEEIQTLQQKVKEFSQKNTALQQQLESKASRVNDLERALSSSADEKDAQIRRLTTTVEELRESSRTRDVLCISLAEETNNLRQQLTDVGTQCQQMAQRLENSKTKQGSQLKGSDKHPEDADRLREENYTVIKMNHRWQSYNTMQEQRIKQLMSEVESAQALAITPEREESINRALDEAKSKLQSLENQKKELDTKLNEALTYNSHLTQEVEKLREEVNSRREGTCLSSNSESIEALKHQIQICTEDFEYERSDREKAQHRISQLEEEMRQIKAERDRYKTRISQLESESSKKDPMSRNRFPQVNLDYNLLTNQSLYNDFNLNQGNQGLSMETQLAARGPSHFAEHKPPNSLPIGQVKGQMSMDQGHSGTKVDAMYAAQNMNEVDSNHLQTDNSTPSSQHSVPKKESNPPDKADSDFGLSVTVPSLNDLDDINDSESDTQSGNGQMLSCPKCGQSFSADCHAQLVEHLEVCCD</sequence>
<evidence type="ECO:0000256" key="8">
    <source>
        <dbReference type="SAM" id="MobiDB-lite"/>
    </source>
</evidence>
<dbReference type="PROSITE" id="PS51801">
    <property type="entry name" value="ZF_CCHC_NOA"/>
    <property type="match status" value="1"/>
</dbReference>
<feature type="region of interest" description="Disordered" evidence="8">
    <location>
        <begin position="452"/>
        <end position="476"/>
    </location>
</feature>